<dbReference type="FunFam" id="3.40.50.1820:FF:000057">
    <property type="entry name" value="Lipase"/>
    <property type="match status" value="1"/>
</dbReference>
<evidence type="ECO:0000256" key="9">
    <source>
        <dbReference type="SAM" id="SignalP"/>
    </source>
</evidence>
<dbReference type="InterPro" id="IPR025483">
    <property type="entry name" value="Lipase_euk"/>
</dbReference>
<dbReference type="GO" id="GO:0016788">
    <property type="term" value="F:hydrolase activity, acting on ester bonds"/>
    <property type="evidence" value="ECO:0007669"/>
    <property type="project" value="InterPro"/>
</dbReference>
<dbReference type="InterPro" id="IPR029058">
    <property type="entry name" value="AB_hydrolase_fold"/>
</dbReference>
<evidence type="ECO:0000256" key="2">
    <source>
        <dbReference type="ARBA" id="ARBA00022729"/>
    </source>
</evidence>
<evidence type="ECO:0000313" key="11">
    <source>
        <dbReference type="EMBL" id="CAK1554549.1"/>
    </source>
</evidence>
<evidence type="ECO:0000256" key="4">
    <source>
        <dbReference type="ARBA" id="ARBA00022963"/>
    </source>
</evidence>
<dbReference type="EMBL" id="CAVLEF010000278">
    <property type="protein sequence ID" value="CAK1554549.1"/>
    <property type="molecule type" value="Genomic_DNA"/>
</dbReference>
<feature type="domain" description="Partial AB-hydrolase lipase" evidence="10">
    <location>
        <begin position="29"/>
        <end position="80"/>
    </location>
</feature>
<proteinExistence type="inferred from homology"/>
<dbReference type="GO" id="GO:0016042">
    <property type="term" value="P:lipid catabolic process"/>
    <property type="evidence" value="ECO:0007669"/>
    <property type="project" value="UniProtKB-KW"/>
</dbReference>
<keyword evidence="3 7" id="KW-0378">Hydrolase</keyword>
<dbReference type="Proteomes" id="UP001497472">
    <property type="component" value="Unassembled WGS sequence"/>
</dbReference>
<reference evidence="11 12" key="1">
    <citation type="submission" date="2023-11" db="EMBL/GenBank/DDBJ databases">
        <authorList>
            <person name="Okamura Y."/>
        </authorList>
    </citation>
    <scope>NUCLEOTIDE SEQUENCE [LARGE SCALE GENOMIC DNA]</scope>
</reference>
<sequence length="385" mass="44415">MHFLILIICCVRAVLTQSCTPQDATLNFEELATKYGYPPQKYKVTTEDGYILTLYRLPGPREPVLLQHGTLDSSSTWLLRGNNSLGITLANANYDVWISNLRGNKYSRDHTLLDPDKDDAYWNIDLDHFGTYDLPAIIDTILHVTRLKKIKVIAHSAGNTIFYILGSMRPNYNKKIKLLIALAPIAYMHNSYNAVTWLGSNVRALDDILLNFNVHELFGETTLLQKLLKVVCNNPLIGYEVCLNRLLFPLTGFDNEQIKPDFNPIIFGHFPAGFPRKSLLHFSHIWRRKEFIRFDYGSQNYRFYNSTEPPRYNLGAVTMRIVLIAGRNDWLAPLKNVNLLSKKLPNVVQYIIHPLKQFNHLDFTWGENVKENLFPYIFDALNMYS</sequence>
<evidence type="ECO:0000256" key="6">
    <source>
        <dbReference type="ARBA" id="ARBA00023180"/>
    </source>
</evidence>
<protein>
    <recommendedName>
        <fullName evidence="7">Lipase</fullName>
    </recommendedName>
</protein>
<evidence type="ECO:0000256" key="1">
    <source>
        <dbReference type="ARBA" id="ARBA00010701"/>
    </source>
</evidence>
<name>A0AAV1JZ33_9NEOP</name>
<dbReference type="Gene3D" id="3.40.50.1820">
    <property type="entry name" value="alpha/beta hydrolase"/>
    <property type="match status" value="1"/>
</dbReference>
<feature type="signal peptide" evidence="9">
    <location>
        <begin position="1"/>
        <end position="16"/>
    </location>
</feature>
<evidence type="ECO:0000259" key="10">
    <source>
        <dbReference type="Pfam" id="PF04083"/>
    </source>
</evidence>
<comment type="similarity">
    <text evidence="1 7">Belongs to the AB hydrolase superfamily. Lipase family.</text>
</comment>
<keyword evidence="5" id="KW-0443">Lipid metabolism</keyword>
<evidence type="ECO:0000256" key="7">
    <source>
        <dbReference type="PIRNR" id="PIRNR000862"/>
    </source>
</evidence>
<feature type="active site" description="Charge relay system" evidence="8">
    <location>
        <position position="360"/>
    </location>
</feature>
<evidence type="ECO:0000256" key="3">
    <source>
        <dbReference type="ARBA" id="ARBA00022801"/>
    </source>
</evidence>
<keyword evidence="12" id="KW-1185">Reference proteome</keyword>
<organism evidence="11 12">
    <name type="scientific">Leptosia nina</name>
    <dbReference type="NCBI Taxonomy" id="320188"/>
    <lineage>
        <taxon>Eukaryota</taxon>
        <taxon>Metazoa</taxon>
        <taxon>Ecdysozoa</taxon>
        <taxon>Arthropoda</taxon>
        <taxon>Hexapoda</taxon>
        <taxon>Insecta</taxon>
        <taxon>Pterygota</taxon>
        <taxon>Neoptera</taxon>
        <taxon>Endopterygota</taxon>
        <taxon>Lepidoptera</taxon>
        <taxon>Glossata</taxon>
        <taxon>Ditrysia</taxon>
        <taxon>Papilionoidea</taxon>
        <taxon>Pieridae</taxon>
        <taxon>Pierinae</taxon>
        <taxon>Leptosia</taxon>
    </lineage>
</organism>
<keyword evidence="2 9" id="KW-0732">Signal</keyword>
<keyword evidence="6" id="KW-0325">Glycoprotein</keyword>
<evidence type="ECO:0000256" key="5">
    <source>
        <dbReference type="ARBA" id="ARBA00023098"/>
    </source>
</evidence>
<dbReference type="PIRSF" id="PIRSF000862">
    <property type="entry name" value="Steryl_ester_lip"/>
    <property type="match status" value="1"/>
</dbReference>
<dbReference type="InterPro" id="IPR006693">
    <property type="entry name" value="AB_hydrolase_lipase"/>
</dbReference>
<feature type="active site" description="Charge relay system" evidence="8">
    <location>
        <position position="329"/>
    </location>
</feature>
<comment type="caution">
    <text evidence="11">The sequence shown here is derived from an EMBL/GenBank/DDBJ whole genome shotgun (WGS) entry which is preliminary data.</text>
</comment>
<feature type="chain" id="PRO_5043483103" description="Lipase" evidence="9">
    <location>
        <begin position="17"/>
        <end position="385"/>
    </location>
</feature>
<gene>
    <name evidence="11" type="ORF">LNINA_LOCUS13456</name>
</gene>
<evidence type="ECO:0000256" key="8">
    <source>
        <dbReference type="PIRSR" id="PIRSR000862-1"/>
    </source>
</evidence>
<accession>A0AAV1JZ33</accession>
<dbReference type="Pfam" id="PF04083">
    <property type="entry name" value="Abhydro_lipase"/>
    <property type="match status" value="1"/>
</dbReference>
<dbReference type="PANTHER" id="PTHR11005">
    <property type="entry name" value="LYSOSOMAL ACID LIPASE-RELATED"/>
    <property type="match status" value="1"/>
</dbReference>
<keyword evidence="4 7" id="KW-0442">Lipid degradation</keyword>
<dbReference type="AlphaFoldDB" id="A0AAV1JZ33"/>
<evidence type="ECO:0000313" key="12">
    <source>
        <dbReference type="Proteomes" id="UP001497472"/>
    </source>
</evidence>
<feature type="active site" description="Nucleophile" evidence="8">
    <location>
        <position position="156"/>
    </location>
</feature>
<dbReference type="SUPFAM" id="SSF53474">
    <property type="entry name" value="alpha/beta-Hydrolases"/>
    <property type="match status" value="1"/>
</dbReference>